<name>A0A6N6MK37_9HYPH</name>
<organism evidence="1 2">
    <name type="scientific">Methylobacterium planeticum</name>
    <dbReference type="NCBI Taxonomy" id="2615211"/>
    <lineage>
        <taxon>Bacteria</taxon>
        <taxon>Pseudomonadati</taxon>
        <taxon>Pseudomonadota</taxon>
        <taxon>Alphaproteobacteria</taxon>
        <taxon>Hyphomicrobiales</taxon>
        <taxon>Methylobacteriaceae</taxon>
        <taxon>Methylobacterium</taxon>
    </lineage>
</organism>
<reference evidence="1 2" key="1">
    <citation type="submission" date="2019-09" db="EMBL/GenBank/DDBJ databases">
        <title>YIM 132548 draft genome.</title>
        <authorList>
            <person name="Jiang L."/>
        </authorList>
    </citation>
    <scope>NUCLEOTIDE SEQUENCE [LARGE SCALE GENOMIC DNA]</scope>
    <source>
        <strain evidence="1 2">YIM 132548</strain>
    </source>
</reference>
<evidence type="ECO:0000313" key="1">
    <source>
        <dbReference type="EMBL" id="KAB1068552.1"/>
    </source>
</evidence>
<protein>
    <submittedName>
        <fullName evidence="1">Uncharacterized protein</fullName>
    </submittedName>
</protein>
<evidence type="ECO:0000313" key="2">
    <source>
        <dbReference type="Proteomes" id="UP000441523"/>
    </source>
</evidence>
<comment type="caution">
    <text evidence="1">The sequence shown here is derived from an EMBL/GenBank/DDBJ whole genome shotgun (WGS) entry which is preliminary data.</text>
</comment>
<dbReference type="Proteomes" id="UP000441523">
    <property type="component" value="Unassembled WGS sequence"/>
</dbReference>
<dbReference type="RefSeq" id="WP_150966967.1">
    <property type="nucleotide sequence ID" value="NZ_VZZJ01000050.1"/>
</dbReference>
<keyword evidence="2" id="KW-1185">Reference proteome</keyword>
<gene>
    <name evidence="1" type="ORF">F6X51_26690</name>
</gene>
<dbReference type="AlphaFoldDB" id="A0A6N6MK37"/>
<dbReference type="EMBL" id="VZZJ01000050">
    <property type="protein sequence ID" value="KAB1068552.1"/>
    <property type="molecule type" value="Genomic_DNA"/>
</dbReference>
<sequence>MGVLRLALEDLHHADVLKRLVAGAAQGDVSAFTGAAAQITWAGGWTDALRALVSLGIVPGAIRDAFQAAWHCSASEEFGMKRTLTVDLLGQDRLLVDGLNVLLPPVRPDPMPRTLFQVRSLQDCRAGIVGAWWTPHRDYATALWLTTSEIREHTGERVLLVTEAPATAVVYGTNNGIEVLLDPHRLKTVRVVGQYAPDRDDENTAA</sequence>
<accession>A0A6N6MK37</accession>
<proteinExistence type="predicted"/>